<gene>
    <name evidence="1" type="ORF">EG849_09740</name>
</gene>
<dbReference type="OrthoDB" id="983161at2"/>
<organism evidence="1 2">
    <name type="scientific">Flavobacterium macacae</name>
    <dbReference type="NCBI Taxonomy" id="2488993"/>
    <lineage>
        <taxon>Bacteria</taxon>
        <taxon>Pseudomonadati</taxon>
        <taxon>Bacteroidota</taxon>
        <taxon>Flavobacteriia</taxon>
        <taxon>Flavobacteriales</taxon>
        <taxon>Flavobacteriaceae</taxon>
        <taxon>Flavobacterium</taxon>
    </lineage>
</organism>
<evidence type="ECO:0000313" key="2">
    <source>
        <dbReference type="Proteomes" id="UP000271937"/>
    </source>
</evidence>
<dbReference type="Proteomes" id="UP000271937">
    <property type="component" value="Unassembled WGS sequence"/>
</dbReference>
<evidence type="ECO:0000313" key="1">
    <source>
        <dbReference type="EMBL" id="RRJ90749.1"/>
    </source>
</evidence>
<name>A0A3P3WAX6_9FLAO</name>
<proteinExistence type="predicted"/>
<reference evidence="1 2" key="1">
    <citation type="submission" date="2018-11" db="EMBL/GenBank/DDBJ databases">
        <title>Flavobacterium sp. nov., YIM 102600 draft genome.</title>
        <authorList>
            <person name="Li G."/>
            <person name="Jiang Y."/>
        </authorList>
    </citation>
    <scope>NUCLEOTIDE SEQUENCE [LARGE SCALE GENOMIC DNA]</scope>
    <source>
        <strain evidence="1 2">YIM 102600</strain>
    </source>
</reference>
<sequence>MSVEEINQIIDSIENISENDENAYEKIIFQLLKIKRFPVLIYELPHGHFLFRSRTHDNEDFFTSINDISITPNNLIHSFGRCNRPHQSKFYVSENRPTSFMELAEYWAVNKNVGDKINVTIGRWQILKPLNCIIITTPDLEERISAYDIDNGEILDSFIEKSDEDIREATKQVYRYFFEKFRKSSKNDLKNYLVTAAITNVCLTVANDNADCIQYPSVPFGGEGDNFAINRDFITDENIKLIGAIMNELTIVSENENGTFNFEQTKNISTDNIDYNNRTIIW</sequence>
<protein>
    <submittedName>
        <fullName evidence="1">Uncharacterized protein</fullName>
    </submittedName>
</protein>
<keyword evidence="2" id="KW-1185">Reference proteome</keyword>
<accession>A0A3P3WAX6</accession>
<comment type="caution">
    <text evidence="1">The sequence shown here is derived from an EMBL/GenBank/DDBJ whole genome shotgun (WGS) entry which is preliminary data.</text>
</comment>
<dbReference type="AlphaFoldDB" id="A0A3P3WAX6"/>
<dbReference type="EMBL" id="RQVR01000010">
    <property type="protein sequence ID" value="RRJ90749.1"/>
    <property type="molecule type" value="Genomic_DNA"/>
</dbReference>
<dbReference type="RefSeq" id="WP_125012896.1">
    <property type="nucleotide sequence ID" value="NZ_RQVR01000010.1"/>
</dbReference>